<feature type="domain" description="Glucose-methanol-choline oxidoreductase N-terminal" evidence="3">
    <location>
        <begin position="84"/>
        <end position="107"/>
    </location>
</feature>
<reference evidence="5 6" key="1">
    <citation type="journal article" date="2014" name="Nat. Commun.">
        <title>Molecular traces of alternative social organization in a termite genome.</title>
        <authorList>
            <person name="Terrapon N."/>
            <person name="Li C."/>
            <person name="Robertson H.M."/>
            <person name="Ji L."/>
            <person name="Meng X."/>
            <person name="Booth W."/>
            <person name="Chen Z."/>
            <person name="Childers C.P."/>
            <person name="Glastad K.M."/>
            <person name="Gokhale K."/>
            <person name="Gowin J."/>
            <person name="Gronenberg W."/>
            <person name="Hermansen R.A."/>
            <person name="Hu H."/>
            <person name="Hunt B.G."/>
            <person name="Huylmans A.K."/>
            <person name="Khalil S.M."/>
            <person name="Mitchell R.D."/>
            <person name="Munoz-Torres M.C."/>
            <person name="Mustard J.A."/>
            <person name="Pan H."/>
            <person name="Reese J.T."/>
            <person name="Scharf M.E."/>
            <person name="Sun F."/>
            <person name="Vogel H."/>
            <person name="Xiao J."/>
            <person name="Yang W."/>
            <person name="Yang Z."/>
            <person name="Yang Z."/>
            <person name="Zhou J."/>
            <person name="Zhu J."/>
            <person name="Brent C.S."/>
            <person name="Elsik C.G."/>
            <person name="Goodisman M.A."/>
            <person name="Liberles D.A."/>
            <person name="Roe R.M."/>
            <person name="Vargo E.L."/>
            <person name="Vilcinskas A."/>
            <person name="Wang J."/>
            <person name="Bornberg-Bauer E."/>
            <person name="Korb J."/>
            <person name="Zhang G."/>
            <person name="Liebig J."/>
        </authorList>
    </citation>
    <scope>NUCLEOTIDE SEQUENCE [LARGE SCALE GENOMIC DNA]</scope>
    <source>
        <tissue evidence="5">Whole organism</tissue>
    </source>
</reference>
<evidence type="ECO:0000313" key="6">
    <source>
        <dbReference type="Proteomes" id="UP000027135"/>
    </source>
</evidence>
<organism evidence="5 6">
    <name type="scientific">Zootermopsis nevadensis</name>
    <name type="common">Dampwood termite</name>
    <dbReference type="NCBI Taxonomy" id="136037"/>
    <lineage>
        <taxon>Eukaryota</taxon>
        <taxon>Metazoa</taxon>
        <taxon>Ecdysozoa</taxon>
        <taxon>Arthropoda</taxon>
        <taxon>Hexapoda</taxon>
        <taxon>Insecta</taxon>
        <taxon>Pterygota</taxon>
        <taxon>Neoptera</taxon>
        <taxon>Polyneoptera</taxon>
        <taxon>Dictyoptera</taxon>
        <taxon>Blattodea</taxon>
        <taxon>Blattoidea</taxon>
        <taxon>Termitoidae</taxon>
        <taxon>Termopsidae</taxon>
        <taxon>Zootermopsis</taxon>
    </lineage>
</organism>
<dbReference type="SUPFAM" id="SSF54373">
    <property type="entry name" value="FAD-linked reductases, C-terminal domain"/>
    <property type="match status" value="2"/>
</dbReference>
<dbReference type="GO" id="GO:0016614">
    <property type="term" value="F:oxidoreductase activity, acting on CH-OH group of donors"/>
    <property type="evidence" value="ECO:0007669"/>
    <property type="project" value="InterPro"/>
</dbReference>
<dbReference type="InterPro" id="IPR036188">
    <property type="entry name" value="FAD/NAD-bd_sf"/>
</dbReference>
<dbReference type="PROSITE" id="PS00623">
    <property type="entry name" value="GMC_OXRED_1"/>
    <property type="match status" value="2"/>
</dbReference>
<dbReference type="Gene3D" id="3.30.560.10">
    <property type="entry name" value="Glucose Oxidase, domain 3"/>
    <property type="match status" value="2"/>
</dbReference>
<keyword evidence="6" id="KW-1185">Reference proteome</keyword>
<dbReference type="Gene3D" id="3.50.50.60">
    <property type="entry name" value="FAD/NAD(P)-binding domain"/>
    <property type="match status" value="2"/>
</dbReference>
<comment type="similarity">
    <text evidence="1 2">Belongs to the GMC oxidoreductase family.</text>
</comment>
<feature type="non-terminal residue" evidence="5">
    <location>
        <position position="1"/>
    </location>
</feature>
<dbReference type="InterPro" id="IPR000172">
    <property type="entry name" value="GMC_OxRdtase_N"/>
</dbReference>
<dbReference type="InterPro" id="IPR012132">
    <property type="entry name" value="GMC_OxRdtase"/>
</dbReference>
<feature type="domain" description="Glucose-methanol-choline oxidoreductase N-terminal" evidence="3">
    <location>
        <begin position="685"/>
        <end position="708"/>
    </location>
</feature>
<sequence>LLDEYDFIVVGAGSAGAVVASRLSEVPHWKVLLLEAGGDPTPTSDIPSLSLYLQKTDIDWQYQTEPEEGMCQGFRDKRCYWPRGKVLGGSSVLNYMIYVRGMKGDYDAWSKAGNNGWSYEDVLPYFKKSQDMTSETLLRKDSNGDTYHARGGPLTLEEYERTEFGEIILQAAKELGYENLDDLNGKHQLGFANVFGTLRNGTRCSTAKAFLSPAKFRENLHVAKYAHVTRILINDQTKTAHSVELRGKDGKIFSVKFRNEVILSAGSINSPQILMLSGIGPQEHLKEIGIQPIVKNLNVGENLQDHLIFTGAMFATKASENYRLSPLQTLDTYYKYLSRRSGPLSTHFGATVTGFIKTRFAADERPDLQFNFIVIPANDTNAVNLISSVIGYCNETTKSLQETLNLYDVFLIIPTLIRPKSKGRILLRSGNPLEHPKIFAGYLSDPEGTDLARMLEGIKFAQHLMNTKVMKAKESKQKKLFLEACENLEFDSSEYWECALRQIGTTLYHPVGTCKMGPSSDPDAVVDPELKVYGVKGIRVADASIMPSIVSGNTNAAIIMIGTSGVSGVGTVLFTSLITTLMESQRQLGNPDDYPDDATSHLLDEYDFIVVGAGSAGAVVASRLSEVPHWKVLLLEAGGDPTPTSDIPSLSLYLQKTDIDWQYQTEPEEGMCQGFRDKRCYWPRGKVLGGSSVLNYMIYVRGMKGDYDAWSKAGNNGWSYEDVLPYFKKSQDMTSETLLRKDSNGDTYHARGGPLTLEEYERTEFGEIILQAAKELGYENLDDLNGKHQLGFANVFGTLRNGTRCSTAKAFLSPAKFRENLHVAKYAHVTRILINDQTKTAHSVELRGKDGKIFSVKFRNEVILSAGSINSPQILMLSGIGPQEHLKEIGIQPLVNNLMVGENLQDHLIFPGALFNLKKSDNLQLSPSLLLDIYYKYLTRRDGPLSTHLGTTVTGFIKTKLADDERPDLQFHFIGVLANDTNAVNLLSHVIGFYDETTKSLQEVVSLSDTVLIIPTLIRPKSKGRILLKSGNPLEHPKILAGYLSDPEGTDLARMLEGIKFAQHLMNTKVMKAKEGKQKKLFLEACENLEFDSSEYWECALRQIGTTLYHPVGTCKMGPSSDPDAVVDPELKVYGVKGIRVADASIMPSIVSGNTNAAIIMIGEKAADTIKKEWLHK</sequence>
<dbReference type="AlphaFoldDB" id="A0A067R8P7"/>
<evidence type="ECO:0000259" key="3">
    <source>
        <dbReference type="PROSITE" id="PS00623"/>
    </source>
</evidence>
<dbReference type="eggNOG" id="KOG1238">
    <property type="taxonomic scope" value="Eukaryota"/>
</dbReference>
<dbReference type="Pfam" id="PF00732">
    <property type="entry name" value="GMC_oxred_N"/>
    <property type="match status" value="2"/>
</dbReference>
<dbReference type="STRING" id="136037.A0A067R8P7"/>
<dbReference type="InterPro" id="IPR007867">
    <property type="entry name" value="GMC_OxRtase_C"/>
</dbReference>
<evidence type="ECO:0000259" key="4">
    <source>
        <dbReference type="PROSITE" id="PS00624"/>
    </source>
</evidence>
<dbReference type="Pfam" id="PF05199">
    <property type="entry name" value="GMC_oxred_C"/>
    <property type="match status" value="2"/>
</dbReference>
<name>A0A067R8P7_ZOONE</name>
<feature type="domain" description="Glucose-methanol-choline oxidoreductase N-terminal" evidence="4">
    <location>
        <begin position="266"/>
        <end position="280"/>
    </location>
</feature>
<dbReference type="PROSITE" id="PS00624">
    <property type="entry name" value="GMC_OXRED_2"/>
    <property type="match status" value="2"/>
</dbReference>
<evidence type="ECO:0000313" key="5">
    <source>
        <dbReference type="EMBL" id="KDR15959.1"/>
    </source>
</evidence>
<gene>
    <name evidence="5" type="ORF">L798_09887</name>
</gene>
<dbReference type="OMA" id="SEYWECA"/>
<dbReference type="InParanoid" id="A0A067R8P7"/>
<protein>
    <submittedName>
        <fullName evidence="5">Glucose dehydrogenase [acceptor]</fullName>
    </submittedName>
</protein>
<dbReference type="SUPFAM" id="SSF51905">
    <property type="entry name" value="FAD/NAD(P)-binding domain"/>
    <property type="match status" value="2"/>
</dbReference>
<dbReference type="Proteomes" id="UP000027135">
    <property type="component" value="Unassembled WGS sequence"/>
</dbReference>
<evidence type="ECO:0000256" key="1">
    <source>
        <dbReference type="ARBA" id="ARBA00010790"/>
    </source>
</evidence>
<keyword evidence="2" id="KW-0285">Flavoprotein</keyword>
<dbReference type="EMBL" id="KK852811">
    <property type="protein sequence ID" value="KDR15959.1"/>
    <property type="molecule type" value="Genomic_DNA"/>
</dbReference>
<dbReference type="PANTHER" id="PTHR11552">
    <property type="entry name" value="GLUCOSE-METHANOL-CHOLINE GMC OXIDOREDUCTASE"/>
    <property type="match status" value="1"/>
</dbReference>
<proteinExistence type="inferred from homology"/>
<dbReference type="PANTHER" id="PTHR11552:SF217">
    <property type="entry name" value="GLUCOSE DEHYDROGENASE [FAD, QUINONE]"/>
    <property type="match status" value="1"/>
</dbReference>
<dbReference type="GO" id="GO:0050660">
    <property type="term" value="F:flavin adenine dinucleotide binding"/>
    <property type="evidence" value="ECO:0007669"/>
    <property type="project" value="InterPro"/>
</dbReference>
<accession>A0A067R8P7</accession>
<keyword evidence="2" id="KW-0274">FAD</keyword>
<feature type="domain" description="Glucose-methanol-choline oxidoreductase N-terminal" evidence="4">
    <location>
        <begin position="867"/>
        <end position="881"/>
    </location>
</feature>
<evidence type="ECO:0000256" key="2">
    <source>
        <dbReference type="RuleBase" id="RU003968"/>
    </source>
</evidence>